<dbReference type="PROSITE" id="PS51257">
    <property type="entry name" value="PROKAR_LIPOPROTEIN"/>
    <property type="match status" value="1"/>
</dbReference>
<dbReference type="Proteomes" id="UP001574169">
    <property type="component" value="Unassembled WGS sequence"/>
</dbReference>
<dbReference type="EMBL" id="JBCFQL010000012">
    <property type="protein sequence ID" value="MFA9192076.1"/>
    <property type="molecule type" value="Genomic_DNA"/>
</dbReference>
<dbReference type="PROSITE" id="PS51762">
    <property type="entry name" value="GH16_2"/>
    <property type="match status" value="1"/>
</dbReference>
<dbReference type="RefSeq" id="WP_373407038.1">
    <property type="nucleotide sequence ID" value="NZ_JBCFQL010000012.1"/>
</dbReference>
<evidence type="ECO:0000256" key="1">
    <source>
        <dbReference type="ARBA" id="ARBA00006865"/>
    </source>
</evidence>
<protein>
    <recommendedName>
        <fullName evidence="3">GH16 domain-containing protein</fullName>
    </recommendedName>
</protein>
<dbReference type="InterPro" id="IPR013320">
    <property type="entry name" value="ConA-like_dom_sf"/>
</dbReference>
<evidence type="ECO:0000256" key="2">
    <source>
        <dbReference type="SAM" id="SignalP"/>
    </source>
</evidence>
<feature type="domain" description="GH16" evidence="3">
    <location>
        <begin position="33"/>
        <end position="254"/>
    </location>
</feature>
<reference evidence="4 5" key="1">
    <citation type="submission" date="2024-04" db="EMBL/GenBank/DDBJ databases">
        <title>New Clade of Flavobacterium.</title>
        <authorList>
            <person name="Matos L."/>
            <person name="Proenca D.N."/>
            <person name="Fransisco R.M."/>
            <person name="Chung A.P."/>
            <person name="Maccario L."/>
            <person name="Sorensen S.J."/>
            <person name="Morais P.V."/>
        </authorList>
    </citation>
    <scope>NUCLEOTIDE SEQUENCE [LARGE SCALE GENOMIC DNA]</scope>
    <source>
        <strain evidence="4 5">FZUC8N2.13</strain>
    </source>
</reference>
<gene>
    <name evidence="4" type="ORF">AAGV28_11920</name>
</gene>
<evidence type="ECO:0000313" key="5">
    <source>
        <dbReference type="Proteomes" id="UP001574169"/>
    </source>
</evidence>
<comment type="similarity">
    <text evidence="1">Belongs to the glycosyl hydrolase 16 family.</text>
</comment>
<dbReference type="SUPFAM" id="SSF49899">
    <property type="entry name" value="Concanavalin A-like lectins/glucanases"/>
    <property type="match status" value="1"/>
</dbReference>
<proteinExistence type="inferred from homology"/>
<keyword evidence="5" id="KW-1185">Reference proteome</keyword>
<feature type="signal peptide" evidence="2">
    <location>
        <begin position="1"/>
        <end position="23"/>
    </location>
</feature>
<feature type="chain" id="PRO_5045927699" description="GH16 domain-containing protein" evidence="2">
    <location>
        <begin position="24"/>
        <end position="254"/>
    </location>
</feature>
<accession>A0ABV4TGG6</accession>
<comment type="caution">
    <text evidence="4">The sequence shown here is derived from an EMBL/GenBank/DDBJ whole genome shotgun (WGS) entry which is preliminary data.</text>
</comment>
<evidence type="ECO:0000313" key="4">
    <source>
        <dbReference type="EMBL" id="MFA9192076.1"/>
    </source>
</evidence>
<dbReference type="InterPro" id="IPR000757">
    <property type="entry name" value="Beta-glucanase-like"/>
</dbReference>
<sequence length="254" mass="29100">MLKNYYKTASLALGMLLFSCASEDIIEKNQNATTVSDSSIPTSLRKSTPRVTPLKTWDFNDLNEWEDATQVGNPNYWIENSNLRIFTNPNTWERVKIKSVAAYATGSYSWRVFVPAMGEGDMASIGAFLYNNDTHELDFEIGYGDQVLREELNAAPDELIVYTTSQANPYHSFQSKLKRENWYTLTIDLSLNAKKKYVATWKIDNQILSTRTLTYGTNTKFKIFCSVENLSFMGDHIPYTQNYALFDWVTFQGN</sequence>
<evidence type="ECO:0000259" key="3">
    <source>
        <dbReference type="PROSITE" id="PS51762"/>
    </source>
</evidence>
<name>A0ABV4TGG6_9FLAO</name>
<organism evidence="4 5">
    <name type="scientific">Flavobacterium zubiriense</name>
    <dbReference type="NCBI Taxonomy" id="3138075"/>
    <lineage>
        <taxon>Bacteria</taxon>
        <taxon>Pseudomonadati</taxon>
        <taxon>Bacteroidota</taxon>
        <taxon>Flavobacteriia</taxon>
        <taxon>Flavobacteriales</taxon>
        <taxon>Flavobacteriaceae</taxon>
        <taxon>Flavobacterium</taxon>
    </lineage>
</organism>
<keyword evidence="2" id="KW-0732">Signal</keyword>